<reference evidence="1 2" key="1">
    <citation type="submission" date="2024-02" db="EMBL/GenBank/DDBJ databases">
        <authorList>
            <person name="Vignale AGUSTIN F."/>
            <person name="Sosa J E."/>
            <person name="Modenutti C."/>
        </authorList>
    </citation>
    <scope>NUCLEOTIDE SEQUENCE [LARGE SCALE GENOMIC DNA]</scope>
</reference>
<dbReference type="EMBL" id="CAUOFW020001480">
    <property type="protein sequence ID" value="CAK9145361.1"/>
    <property type="molecule type" value="Genomic_DNA"/>
</dbReference>
<name>A0ABC8RMG6_9AQUA</name>
<protein>
    <submittedName>
        <fullName evidence="1">Uncharacterized protein</fullName>
    </submittedName>
</protein>
<accession>A0ABC8RMG6</accession>
<gene>
    <name evidence="1" type="ORF">ILEXP_LOCUS13170</name>
</gene>
<evidence type="ECO:0000313" key="1">
    <source>
        <dbReference type="EMBL" id="CAK9145361.1"/>
    </source>
</evidence>
<dbReference type="Proteomes" id="UP001642360">
    <property type="component" value="Unassembled WGS sequence"/>
</dbReference>
<comment type="caution">
    <text evidence="1">The sequence shown here is derived from an EMBL/GenBank/DDBJ whole genome shotgun (WGS) entry which is preliminary data.</text>
</comment>
<evidence type="ECO:0000313" key="2">
    <source>
        <dbReference type="Proteomes" id="UP001642360"/>
    </source>
</evidence>
<sequence length="66" mass="7336">MQRGEEHSFILKPATSVWKSPKCHGGRSSQSSHLEAGSAASSLRFTYTFIYLTLLLINAAPREKEI</sequence>
<keyword evidence="2" id="KW-1185">Reference proteome</keyword>
<proteinExistence type="predicted"/>
<dbReference type="AlphaFoldDB" id="A0ABC8RMG6"/>
<organism evidence="1 2">
    <name type="scientific">Ilex paraguariensis</name>
    <name type="common">yerba mate</name>
    <dbReference type="NCBI Taxonomy" id="185542"/>
    <lineage>
        <taxon>Eukaryota</taxon>
        <taxon>Viridiplantae</taxon>
        <taxon>Streptophyta</taxon>
        <taxon>Embryophyta</taxon>
        <taxon>Tracheophyta</taxon>
        <taxon>Spermatophyta</taxon>
        <taxon>Magnoliopsida</taxon>
        <taxon>eudicotyledons</taxon>
        <taxon>Gunneridae</taxon>
        <taxon>Pentapetalae</taxon>
        <taxon>asterids</taxon>
        <taxon>campanulids</taxon>
        <taxon>Aquifoliales</taxon>
        <taxon>Aquifoliaceae</taxon>
        <taxon>Ilex</taxon>
    </lineage>
</organism>